<proteinExistence type="predicted"/>
<dbReference type="Proteomes" id="UP000649617">
    <property type="component" value="Unassembled WGS sequence"/>
</dbReference>
<dbReference type="Gene3D" id="1.20.140.10">
    <property type="entry name" value="Butyryl-CoA Dehydrogenase, subunit A, domain 3"/>
    <property type="match status" value="1"/>
</dbReference>
<dbReference type="AlphaFoldDB" id="A0A812VHN5"/>
<dbReference type="EMBL" id="CAJNIZ010042872">
    <property type="protein sequence ID" value="CAE7641697.1"/>
    <property type="molecule type" value="Genomic_DNA"/>
</dbReference>
<organism evidence="2 3">
    <name type="scientific">Symbiodinium pilosum</name>
    <name type="common">Dinoflagellate</name>
    <dbReference type="NCBI Taxonomy" id="2952"/>
    <lineage>
        <taxon>Eukaryota</taxon>
        <taxon>Sar</taxon>
        <taxon>Alveolata</taxon>
        <taxon>Dinophyceae</taxon>
        <taxon>Suessiales</taxon>
        <taxon>Symbiodiniaceae</taxon>
        <taxon>Symbiodinium</taxon>
    </lineage>
</organism>
<dbReference type="GO" id="GO:0016627">
    <property type="term" value="F:oxidoreductase activity, acting on the CH-CH group of donors"/>
    <property type="evidence" value="ECO:0007669"/>
    <property type="project" value="InterPro"/>
</dbReference>
<dbReference type="InterPro" id="IPR024719">
    <property type="entry name" value="HpaB/PvcC/4-BUDH_C"/>
</dbReference>
<accession>A0A812VHN5</accession>
<sequence>MPNRGKKGVTVENRRRVLRLIENMTMGRNAVGYLSESLHGAGSPQAQRVLIQRLFDLENKKRLAKHLAGIVE</sequence>
<evidence type="ECO:0000313" key="3">
    <source>
        <dbReference type="Proteomes" id="UP000649617"/>
    </source>
</evidence>
<dbReference type="PANTHER" id="PTHR36117">
    <property type="entry name" value="4-HYDROXYPHENYLACETATE 3-MONOOXYGENASE-RELATED"/>
    <property type="match status" value="1"/>
</dbReference>
<feature type="domain" description="HpaB/PvcC/4-BUDH C-terminal" evidence="1">
    <location>
        <begin position="4"/>
        <end position="69"/>
    </location>
</feature>
<comment type="caution">
    <text evidence="2">The sequence shown here is derived from an EMBL/GenBank/DDBJ whole genome shotgun (WGS) entry which is preliminary data.</text>
</comment>
<reference evidence="2" key="1">
    <citation type="submission" date="2021-02" db="EMBL/GenBank/DDBJ databases">
        <authorList>
            <person name="Dougan E. K."/>
            <person name="Rhodes N."/>
            <person name="Thang M."/>
            <person name="Chan C."/>
        </authorList>
    </citation>
    <scope>NUCLEOTIDE SEQUENCE</scope>
</reference>
<dbReference type="OrthoDB" id="417226at2759"/>
<gene>
    <name evidence="2" type="primary">abfD</name>
    <name evidence="2" type="ORF">SPIL2461_LOCUS16997</name>
</gene>
<keyword evidence="3" id="KW-1185">Reference proteome</keyword>
<name>A0A812VHN5_SYMPI</name>
<dbReference type="PANTHER" id="PTHR36117:SF3">
    <property type="entry name" value="4-HYDROXYPHENYLACETATE 3-MONOOXYGENASE-RELATED"/>
    <property type="match status" value="1"/>
</dbReference>
<dbReference type="SUPFAM" id="SSF47203">
    <property type="entry name" value="Acyl-CoA dehydrogenase C-terminal domain-like"/>
    <property type="match status" value="1"/>
</dbReference>
<protein>
    <submittedName>
        <fullName evidence="2">AbfD protein</fullName>
    </submittedName>
</protein>
<evidence type="ECO:0000259" key="1">
    <source>
        <dbReference type="Pfam" id="PF03241"/>
    </source>
</evidence>
<dbReference type="Pfam" id="PF03241">
    <property type="entry name" value="HpaB"/>
    <property type="match status" value="1"/>
</dbReference>
<dbReference type="InterPro" id="IPR004925">
    <property type="entry name" value="HpaB/PvcC/4-BUDH"/>
</dbReference>
<evidence type="ECO:0000313" key="2">
    <source>
        <dbReference type="EMBL" id="CAE7641697.1"/>
    </source>
</evidence>
<dbReference type="InterPro" id="IPR036250">
    <property type="entry name" value="AcylCo_DH-like_C"/>
</dbReference>